<evidence type="ECO:0000313" key="2">
    <source>
        <dbReference type="EMBL" id="KIY61538.1"/>
    </source>
</evidence>
<accession>A0A0D7AT41</accession>
<name>A0A0D7AT41_9AGAR</name>
<dbReference type="EMBL" id="KN880921">
    <property type="protein sequence ID" value="KIY61538.1"/>
    <property type="molecule type" value="Genomic_DNA"/>
</dbReference>
<protein>
    <submittedName>
        <fullName evidence="2">Uncharacterized protein</fullName>
    </submittedName>
</protein>
<evidence type="ECO:0000313" key="3">
    <source>
        <dbReference type="Proteomes" id="UP000054007"/>
    </source>
</evidence>
<dbReference type="AlphaFoldDB" id="A0A0D7AT41"/>
<feature type="compositionally biased region" description="Polar residues" evidence="1">
    <location>
        <begin position="1"/>
        <end position="28"/>
    </location>
</feature>
<keyword evidence="3" id="KW-1185">Reference proteome</keyword>
<proteinExistence type="predicted"/>
<evidence type="ECO:0000256" key="1">
    <source>
        <dbReference type="SAM" id="MobiDB-lite"/>
    </source>
</evidence>
<reference evidence="2 3" key="1">
    <citation type="journal article" date="2015" name="Fungal Genet. Biol.">
        <title>Evolution of novel wood decay mechanisms in Agaricales revealed by the genome sequences of Fistulina hepatica and Cylindrobasidium torrendii.</title>
        <authorList>
            <person name="Floudas D."/>
            <person name="Held B.W."/>
            <person name="Riley R."/>
            <person name="Nagy L.G."/>
            <person name="Koehler G."/>
            <person name="Ransdell A.S."/>
            <person name="Younus H."/>
            <person name="Chow J."/>
            <person name="Chiniquy J."/>
            <person name="Lipzen A."/>
            <person name="Tritt A."/>
            <person name="Sun H."/>
            <person name="Haridas S."/>
            <person name="LaButti K."/>
            <person name="Ohm R.A."/>
            <person name="Kues U."/>
            <person name="Blanchette R.A."/>
            <person name="Grigoriev I.V."/>
            <person name="Minto R.E."/>
            <person name="Hibbett D.S."/>
        </authorList>
    </citation>
    <scope>NUCLEOTIDE SEQUENCE [LARGE SCALE GENOMIC DNA]</scope>
    <source>
        <strain evidence="2 3">FP15055 ss-10</strain>
    </source>
</reference>
<gene>
    <name evidence="2" type="ORF">CYLTODRAFT_495202</name>
</gene>
<sequence length="292" mass="31997">MSQNHKFNRDTYTSRAASGESTANTSGSHYPGLINMPAHGPSAPHFYPTLSARGSAIRRGRGAPAYSLNRPARGGGYVNGATSSAEYVGNRGYRGRYQPYSTEPRLEYASGSSSQVGSRRNGFRAPKPPHPLPPVGGTLSFTPVSCACSVLPASKTQALRGGNFNELLEGPNKDYFDKPTEQEKISRWIEASRGSALAGSSDVAFYRWRVHVEEGRQVTTRIQMNQGKGKMKELFDSIANSHKRYNPIKQQWDLFGVPEDYETSTEENVYMGCDEALCSGGGDPYESDEDYL</sequence>
<organism evidence="2 3">
    <name type="scientific">Cylindrobasidium torrendii FP15055 ss-10</name>
    <dbReference type="NCBI Taxonomy" id="1314674"/>
    <lineage>
        <taxon>Eukaryota</taxon>
        <taxon>Fungi</taxon>
        <taxon>Dikarya</taxon>
        <taxon>Basidiomycota</taxon>
        <taxon>Agaricomycotina</taxon>
        <taxon>Agaricomycetes</taxon>
        <taxon>Agaricomycetidae</taxon>
        <taxon>Agaricales</taxon>
        <taxon>Marasmiineae</taxon>
        <taxon>Physalacriaceae</taxon>
        <taxon>Cylindrobasidium</taxon>
    </lineage>
</organism>
<dbReference type="Proteomes" id="UP000054007">
    <property type="component" value="Unassembled WGS sequence"/>
</dbReference>
<feature type="region of interest" description="Disordered" evidence="1">
    <location>
        <begin position="104"/>
        <end position="135"/>
    </location>
</feature>
<feature type="region of interest" description="Disordered" evidence="1">
    <location>
        <begin position="1"/>
        <end position="34"/>
    </location>
</feature>